<dbReference type="STRING" id="6669.E9HQB9"/>
<dbReference type="PhylomeDB" id="E9HQB9"/>
<dbReference type="HOGENOM" id="CLU_1012865_0_0_1"/>
<feature type="compositionally biased region" description="Acidic residues" evidence="1">
    <location>
        <begin position="138"/>
        <end position="156"/>
    </location>
</feature>
<sequence>MYESPTPALSRQVVTVNCSLNINTTAAEVPIGIARQEIVDLTESDDEEDETAAEDTQSVDSETTERNPHLATEETPSEDSYDADRNPQTRHHPTTRRYAQGQILVDSDITEVEETEVPAEPEEAAAVPVGIARQEIIDLTESDDEHTEETPSEDSDATERNPDLVDEGEHSEEGGDSDPHLSDDEASSGNSGEPDRNPRDAPPPYSPEPPSSRRRDSDRRREFRDGIRSPSPPGYMPSFYLQNLYSPPILLRSEEEYRHHRRELILQANNTNQLE</sequence>
<dbReference type="InParanoid" id="E9HQB9"/>
<evidence type="ECO:0000313" key="2">
    <source>
        <dbReference type="EMBL" id="EFX66061.1"/>
    </source>
</evidence>
<feature type="compositionally biased region" description="Acidic residues" evidence="1">
    <location>
        <begin position="40"/>
        <end position="53"/>
    </location>
</feature>
<organism evidence="2 3">
    <name type="scientific">Daphnia pulex</name>
    <name type="common">Water flea</name>
    <dbReference type="NCBI Taxonomy" id="6669"/>
    <lineage>
        <taxon>Eukaryota</taxon>
        <taxon>Metazoa</taxon>
        <taxon>Ecdysozoa</taxon>
        <taxon>Arthropoda</taxon>
        <taxon>Crustacea</taxon>
        <taxon>Branchiopoda</taxon>
        <taxon>Diplostraca</taxon>
        <taxon>Cladocera</taxon>
        <taxon>Anomopoda</taxon>
        <taxon>Daphniidae</taxon>
        <taxon>Daphnia</taxon>
    </lineage>
</organism>
<gene>
    <name evidence="2" type="ORF">DAPPUDRAFT_263728</name>
</gene>
<reference evidence="2 3" key="1">
    <citation type="journal article" date="2011" name="Science">
        <title>The ecoresponsive genome of Daphnia pulex.</title>
        <authorList>
            <person name="Colbourne J.K."/>
            <person name="Pfrender M.E."/>
            <person name="Gilbert D."/>
            <person name="Thomas W.K."/>
            <person name="Tucker A."/>
            <person name="Oakley T.H."/>
            <person name="Tokishita S."/>
            <person name="Aerts A."/>
            <person name="Arnold G.J."/>
            <person name="Basu M.K."/>
            <person name="Bauer D.J."/>
            <person name="Caceres C.E."/>
            <person name="Carmel L."/>
            <person name="Casola C."/>
            <person name="Choi J.H."/>
            <person name="Detter J.C."/>
            <person name="Dong Q."/>
            <person name="Dusheyko S."/>
            <person name="Eads B.D."/>
            <person name="Frohlich T."/>
            <person name="Geiler-Samerotte K.A."/>
            <person name="Gerlach D."/>
            <person name="Hatcher P."/>
            <person name="Jogdeo S."/>
            <person name="Krijgsveld J."/>
            <person name="Kriventseva E.V."/>
            <person name="Kultz D."/>
            <person name="Laforsch C."/>
            <person name="Lindquist E."/>
            <person name="Lopez J."/>
            <person name="Manak J.R."/>
            <person name="Muller J."/>
            <person name="Pangilinan J."/>
            <person name="Patwardhan R.P."/>
            <person name="Pitluck S."/>
            <person name="Pritham E.J."/>
            <person name="Rechtsteiner A."/>
            <person name="Rho M."/>
            <person name="Rogozin I.B."/>
            <person name="Sakarya O."/>
            <person name="Salamov A."/>
            <person name="Schaack S."/>
            <person name="Shapiro H."/>
            <person name="Shiga Y."/>
            <person name="Skalitzky C."/>
            <person name="Smith Z."/>
            <person name="Souvorov A."/>
            <person name="Sung W."/>
            <person name="Tang Z."/>
            <person name="Tsuchiya D."/>
            <person name="Tu H."/>
            <person name="Vos H."/>
            <person name="Wang M."/>
            <person name="Wolf Y.I."/>
            <person name="Yamagata H."/>
            <person name="Yamada T."/>
            <person name="Ye Y."/>
            <person name="Shaw J.R."/>
            <person name="Andrews J."/>
            <person name="Crease T.J."/>
            <person name="Tang H."/>
            <person name="Lucas S.M."/>
            <person name="Robertson H.M."/>
            <person name="Bork P."/>
            <person name="Koonin E.V."/>
            <person name="Zdobnov E.M."/>
            <person name="Grigoriev I.V."/>
            <person name="Lynch M."/>
            <person name="Boore J.L."/>
        </authorList>
    </citation>
    <scope>NUCLEOTIDE SEQUENCE [LARGE SCALE GENOMIC DNA]</scope>
</reference>
<evidence type="ECO:0000313" key="3">
    <source>
        <dbReference type="Proteomes" id="UP000000305"/>
    </source>
</evidence>
<feature type="compositionally biased region" description="Pro residues" evidence="1">
    <location>
        <begin position="200"/>
        <end position="210"/>
    </location>
</feature>
<feature type="compositionally biased region" description="Acidic residues" evidence="1">
    <location>
        <begin position="108"/>
        <end position="123"/>
    </location>
</feature>
<name>E9HQB9_DAPPU</name>
<feature type="compositionally biased region" description="Basic and acidic residues" evidence="1">
    <location>
        <begin position="157"/>
        <end position="183"/>
    </location>
</feature>
<dbReference type="KEGG" id="dpx:DAPPUDRAFT_263728"/>
<feature type="compositionally biased region" description="Basic and acidic residues" evidence="1">
    <location>
        <begin position="63"/>
        <end position="72"/>
    </location>
</feature>
<accession>E9HQB9</accession>
<dbReference type="Proteomes" id="UP000000305">
    <property type="component" value="Unassembled WGS sequence"/>
</dbReference>
<feature type="region of interest" description="Disordered" evidence="1">
    <location>
        <begin position="40"/>
        <end position="241"/>
    </location>
</feature>
<dbReference type="AlphaFoldDB" id="E9HQB9"/>
<dbReference type="EMBL" id="GL732717">
    <property type="protein sequence ID" value="EFX66061.1"/>
    <property type="molecule type" value="Genomic_DNA"/>
</dbReference>
<feature type="compositionally biased region" description="Basic and acidic residues" evidence="1">
    <location>
        <begin position="211"/>
        <end position="227"/>
    </location>
</feature>
<proteinExistence type="predicted"/>
<keyword evidence="3" id="KW-1185">Reference proteome</keyword>
<protein>
    <submittedName>
        <fullName evidence="2">Uncharacterized protein</fullName>
    </submittedName>
</protein>
<evidence type="ECO:0000256" key="1">
    <source>
        <dbReference type="SAM" id="MobiDB-lite"/>
    </source>
</evidence>